<comment type="caution">
    <text evidence="4">The sequence shown here is derived from an EMBL/GenBank/DDBJ whole genome shotgun (WGS) entry which is preliminary data.</text>
</comment>
<accession>A0A520RZY0</accession>
<reference evidence="4 5" key="1">
    <citation type="submission" date="2019-02" db="EMBL/GenBank/DDBJ databases">
        <title>Prokaryotic population dynamics and viral predation in marine succession experiment using metagenomics: the confinement effect.</title>
        <authorList>
            <person name="Haro-Moreno J.M."/>
            <person name="Rodriguez-Valera F."/>
            <person name="Lopez-Perez M."/>
        </authorList>
    </citation>
    <scope>NUCLEOTIDE SEQUENCE [LARGE SCALE GENOMIC DNA]</scope>
    <source>
        <strain evidence="4">MED-G157</strain>
    </source>
</reference>
<sequence>MGASYKVKKIEADRPKRIKAWFTQDELTHQLSDRDILSWLLEEGSITKRISSKAAFRLQILFDSLGLADEDEYTFLDLDESPIRIREVSLYGDEEPLVFARSVIPELTSRKGSPSLGTIGSSPLGDLLFQSDVFIQTNRWFAPFHNAQKKVVWGRLTRYEVEAYPLIVMEVFLLPDDEH</sequence>
<evidence type="ECO:0000313" key="5">
    <source>
        <dbReference type="Proteomes" id="UP000316199"/>
    </source>
</evidence>
<proteinExistence type="predicted"/>
<gene>
    <name evidence="4" type="ORF">EVA68_06120</name>
</gene>
<evidence type="ECO:0000313" key="4">
    <source>
        <dbReference type="EMBL" id="RZO75767.1"/>
    </source>
</evidence>
<protein>
    <submittedName>
        <fullName evidence="4">Chorismate lyase</fullName>
    </submittedName>
</protein>
<keyword evidence="2" id="KW-0831">Ubiquinone biosynthesis</keyword>
<dbReference type="GO" id="GO:0008813">
    <property type="term" value="F:chorismate lyase activity"/>
    <property type="evidence" value="ECO:0007669"/>
    <property type="project" value="InterPro"/>
</dbReference>
<dbReference type="Pfam" id="PF04345">
    <property type="entry name" value="Chor_lyase"/>
    <property type="match status" value="1"/>
</dbReference>
<evidence type="ECO:0000256" key="1">
    <source>
        <dbReference type="ARBA" id="ARBA00022490"/>
    </source>
</evidence>
<dbReference type="EMBL" id="SHAG01000025">
    <property type="protein sequence ID" value="RZO75767.1"/>
    <property type="molecule type" value="Genomic_DNA"/>
</dbReference>
<dbReference type="SUPFAM" id="SSF64288">
    <property type="entry name" value="Chorismate lyase-like"/>
    <property type="match status" value="1"/>
</dbReference>
<keyword evidence="3 4" id="KW-0456">Lyase</keyword>
<dbReference type="AlphaFoldDB" id="A0A520RZY0"/>
<dbReference type="Gene3D" id="3.40.1410.10">
    <property type="entry name" value="Chorismate lyase-like"/>
    <property type="match status" value="1"/>
</dbReference>
<keyword evidence="1" id="KW-0963">Cytoplasm</keyword>
<dbReference type="GO" id="GO:0005829">
    <property type="term" value="C:cytosol"/>
    <property type="evidence" value="ECO:0007669"/>
    <property type="project" value="TreeGrafter"/>
</dbReference>
<name>A0A520RZY0_9GAMM</name>
<evidence type="ECO:0000256" key="3">
    <source>
        <dbReference type="ARBA" id="ARBA00023239"/>
    </source>
</evidence>
<organism evidence="4 5">
    <name type="scientific">OM182 bacterium</name>
    <dbReference type="NCBI Taxonomy" id="2510334"/>
    <lineage>
        <taxon>Bacteria</taxon>
        <taxon>Pseudomonadati</taxon>
        <taxon>Pseudomonadota</taxon>
        <taxon>Gammaproteobacteria</taxon>
        <taxon>OMG group</taxon>
        <taxon>OM182 clade</taxon>
    </lineage>
</organism>
<dbReference type="PANTHER" id="PTHR38683">
    <property type="entry name" value="CHORISMATE PYRUVATE-LYASE"/>
    <property type="match status" value="1"/>
</dbReference>
<dbReference type="PANTHER" id="PTHR38683:SF1">
    <property type="entry name" value="CHORISMATE PYRUVATE-LYASE"/>
    <property type="match status" value="1"/>
</dbReference>
<dbReference type="Proteomes" id="UP000316199">
    <property type="component" value="Unassembled WGS sequence"/>
</dbReference>
<evidence type="ECO:0000256" key="2">
    <source>
        <dbReference type="ARBA" id="ARBA00022688"/>
    </source>
</evidence>
<dbReference type="GO" id="GO:0006744">
    <property type="term" value="P:ubiquinone biosynthetic process"/>
    <property type="evidence" value="ECO:0007669"/>
    <property type="project" value="UniProtKB-KW"/>
</dbReference>
<dbReference type="InterPro" id="IPR007440">
    <property type="entry name" value="Chorismate--pyruvate_lyase"/>
</dbReference>
<dbReference type="InterPro" id="IPR028978">
    <property type="entry name" value="Chorismate_lyase_/UTRA_dom_sf"/>
</dbReference>